<keyword evidence="4" id="KW-1185">Reference proteome</keyword>
<dbReference type="SMART" id="SM00855">
    <property type="entry name" value="PGAM"/>
    <property type="match status" value="1"/>
</dbReference>
<name>A0A0C9TE41_SPHS4</name>
<dbReference type="InterPro" id="IPR050275">
    <property type="entry name" value="PGM_Phosphatase"/>
</dbReference>
<dbReference type="Proteomes" id="UP000054279">
    <property type="component" value="Unassembled WGS sequence"/>
</dbReference>
<dbReference type="OrthoDB" id="496981at2759"/>
<accession>A0A0C9TE41</accession>
<dbReference type="GO" id="GO:0005737">
    <property type="term" value="C:cytoplasm"/>
    <property type="evidence" value="ECO:0007669"/>
    <property type="project" value="TreeGrafter"/>
</dbReference>
<evidence type="ECO:0000313" key="3">
    <source>
        <dbReference type="EMBL" id="KIJ27513.1"/>
    </source>
</evidence>
<dbReference type="PANTHER" id="PTHR48100:SF1">
    <property type="entry name" value="HISTIDINE PHOSPHATASE FAMILY PROTEIN-RELATED"/>
    <property type="match status" value="1"/>
</dbReference>
<dbReference type="SUPFAM" id="SSF53254">
    <property type="entry name" value="Phosphoglycerate mutase-like"/>
    <property type="match status" value="1"/>
</dbReference>
<organism evidence="3 4">
    <name type="scientific">Sphaerobolus stellatus (strain SS14)</name>
    <dbReference type="NCBI Taxonomy" id="990650"/>
    <lineage>
        <taxon>Eukaryota</taxon>
        <taxon>Fungi</taxon>
        <taxon>Dikarya</taxon>
        <taxon>Basidiomycota</taxon>
        <taxon>Agaricomycotina</taxon>
        <taxon>Agaricomycetes</taxon>
        <taxon>Phallomycetidae</taxon>
        <taxon>Geastrales</taxon>
        <taxon>Sphaerobolaceae</taxon>
        <taxon>Sphaerobolus</taxon>
    </lineage>
</organism>
<dbReference type="Pfam" id="PF00300">
    <property type="entry name" value="His_Phos_1"/>
    <property type="match status" value="1"/>
</dbReference>
<dbReference type="PANTHER" id="PTHR48100">
    <property type="entry name" value="BROAD-SPECIFICITY PHOSPHATASE YOR283W-RELATED"/>
    <property type="match status" value="1"/>
</dbReference>
<keyword evidence="1" id="KW-0324">Glycolysis</keyword>
<evidence type="ECO:0000256" key="2">
    <source>
        <dbReference type="ARBA" id="ARBA00023235"/>
    </source>
</evidence>
<evidence type="ECO:0000256" key="1">
    <source>
        <dbReference type="ARBA" id="ARBA00023152"/>
    </source>
</evidence>
<dbReference type="EMBL" id="KN837333">
    <property type="protein sequence ID" value="KIJ27513.1"/>
    <property type="molecule type" value="Genomic_DNA"/>
</dbReference>
<dbReference type="PROSITE" id="PS00175">
    <property type="entry name" value="PG_MUTASE"/>
    <property type="match status" value="1"/>
</dbReference>
<dbReference type="CDD" id="cd07067">
    <property type="entry name" value="HP_PGM_like"/>
    <property type="match status" value="1"/>
</dbReference>
<evidence type="ECO:0008006" key="5">
    <source>
        <dbReference type="Google" id="ProtNLM"/>
    </source>
</evidence>
<dbReference type="Gene3D" id="3.40.50.1240">
    <property type="entry name" value="Phosphoglycerate mutase-like"/>
    <property type="match status" value="1"/>
</dbReference>
<dbReference type="AlphaFoldDB" id="A0A0C9TE41"/>
<dbReference type="GO" id="GO:0016791">
    <property type="term" value="F:phosphatase activity"/>
    <property type="evidence" value="ECO:0007669"/>
    <property type="project" value="TreeGrafter"/>
</dbReference>
<gene>
    <name evidence="3" type="ORF">M422DRAFT_236057</name>
</gene>
<keyword evidence="2" id="KW-0413">Isomerase</keyword>
<dbReference type="InterPro" id="IPR001345">
    <property type="entry name" value="PG/BPGM_mutase_AS"/>
</dbReference>
<proteinExistence type="predicted"/>
<dbReference type="InterPro" id="IPR013078">
    <property type="entry name" value="His_Pase_superF_clade-1"/>
</dbReference>
<sequence>MEPSRKIHILRHGQALHNGHKNYPERDPPLTETGLKQAAAVCLNFKPDLIICSPMTRTIQTMQQVLSTMNYLESKNIPIEIWPSLREVPDRIFNVGLSRAALTLKYPSLDFSRCAEEWDYKSFTVESTLRRAEEVLSELRSRREENILLVGHCAFISYLVRMNELFENCELRSYEFDSTGNLVQVEYVGKDKQDK</sequence>
<protein>
    <recommendedName>
        <fullName evidence="5">Phosphoglycerate mutase (2,3-diphosphoglycerate-dependent)</fullName>
    </recommendedName>
</protein>
<evidence type="ECO:0000313" key="4">
    <source>
        <dbReference type="Proteomes" id="UP000054279"/>
    </source>
</evidence>
<dbReference type="HOGENOM" id="CLU_039184_3_0_1"/>
<reference evidence="3 4" key="1">
    <citation type="submission" date="2014-06" db="EMBL/GenBank/DDBJ databases">
        <title>Evolutionary Origins and Diversification of the Mycorrhizal Mutualists.</title>
        <authorList>
            <consortium name="DOE Joint Genome Institute"/>
            <consortium name="Mycorrhizal Genomics Consortium"/>
            <person name="Kohler A."/>
            <person name="Kuo A."/>
            <person name="Nagy L.G."/>
            <person name="Floudas D."/>
            <person name="Copeland A."/>
            <person name="Barry K.W."/>
            <person name="Cichocki N."/>
            <person name="Veneault-Fourrey C."/>
            <person name="LaButti K."/>
            <person name="Lindquist E.A."/>
            <person name="Lipzen A."/>
            <person name="Lundell T."/>
            <person name="Morin E."/>
            <person name="Murat C."/>
            <person name="Riley R."/>
            <person name="Ohm R."/>
            <person name="Sun H."/>
            <person name="Tunlid A."/>
            <person name="Henrissat B."/>
            <person name="Grigoriev I.V."/>
            <person name="Hibbett D.S."/>
            <person name="Martin F."/>
        </authorList>
    </citation>
    <scope>NUCLEOTIDE SEQUENCE [LARGE SCALE GENOMIC DNA]</scope>
    <source>
        <strain evidence="3 4">SS14</strain>
    </source>
</reference>
<dbReference type="InterPro" id="IPR029033">
    <property type="entry name" value="His_PPase_superfam"/>
</dbReference>